<dbReference type="GO" id="GO:0004573">
    <property type="term" value="F:Glc3Man9GlcNAc2 oligosaccharide glucosidase activity"/>
    <property type="evidence" value="ECO:0007669"/>
    <property type="project" value="InterPro"/>
</dbReference>
<protein>
    <recommendedName>
        <fullName evidence="1">Mannosylglycerate hydrolase MGH1-like glycoside hydrolase domain-containing protein</fullName>
    </recommendedName>
</protein>
<gene>
    <name evidence="2" type="ORF">LV89_03179</name>
</gene>
<dbReference type="Gene3D" id="1.50.10.10">
    <property type="match status" value="2"/>
</dbReference>
<feature type="domain" description="Mannosylglycerate hydrolase MGH1-like glycoside hydrolase" evidence="1">
    <location>
        <begin position="452"/>
        <end position="555"/>
    </location>
</feature>
<dbReference type="Pfam" id="PF22422">
    <property type="entry name" value="MGH1-like_GH"/>
    <property type="match status" value="1"/>
</dbReference>
<evidence type="ECO:0000313" key="3">
    <source>
        <dbReference type="Proteomes" id="UP000245489"/>
    </source>
</evidence>
<keyword evidence="3" id="KW-1185">Reference proteome</keyword>
<dbReference type="InterPro" id="IPR004888">
    <property type="entry name" value="Glycoside_hydrolase_63"/>
</dbReference>
<accession>A0A316E1E9</accession>
<dbReference type="InterPro" id="IPR008928">
    <property type="entry name" value="6-hairpin_glycosidase_sf"/>
</dbReference>
<dbReference type="Proteomes" id="UP000245489">
    <property type="component" value="Unassembled WGS sequence"/>
</dbReference>
<sequence>MQKFANFSKICTINKLSIRASSICHLYKEIMSKIISVEKLRLNTRQDNKGWKKWGPYLSERQWGTVREDYSPSQDAWNAVSHDMARSVAYRWGEEGIAGISDNKSHICFALALWNHNDHILKERFFGLTGNESNHGEDVKELYYYLDSTPTHSYMKMLYKYPINAYPYDKLVDESRKRSRLEPEYELLDTGVFDKDEYFDVFIEYAKSDEQDILIKITAHNRSAKDAPLTILPTVWFRNTWSWGYENFKYKPMLTGVSNKAVEIDHKVVGHFKLYCEGADELLFTENESNFERLYGAANFSPYTKDGINEYIVEGDTKAVNPNNIGTKASAKYEKIVKAGESVTVRLRLVDHSILEPFGGFEDTMDKRIREGNQFYDEVQKDVKDPELLKIQRQAYAGMLWTKQWYYYNVNEWIKGDPAMPEPSGYRKYGRNAGWRHMYAANILSMPDKWEYPWFAAWDLAFHTLPLARLDPNFAKRQLAVVLREYYMHPNGQIPAYEWSFSDVNPPVHAWATWKVYEIDKEINGKGDIAFLERIFHKLLLNFTWWVNLKDEGGNNVFGGGFLGMDNIGVFDRSATLPTGGHLEQADGTGWMAMYSLNMLRIACEIALERPVYQDMASKFFEHFLHIAGAMQSLGGDDISLWDEEDQFYYDMLHLPNSKSMLLKIRSMVGLIPLFAVEVLTPEMLEKLPDFRRRVEWVLNNRPDLAGLISRWYESGKGENRLLAILRGHRMKMIMKRMFDESEFLSDFGIRSLSKYHLENPYQFRVNNDILRVDYTPAESTGSMFGGNSNWRGPIWFPMNFLLIDSLLKFQAYYGNDYEVEYPTDSGLMVSIKDAALSISERLIKLFTEDEKGKRPMYEKYEKLQSDPHFKDLYLFSEYFDGDTGKGLGAAHQTGWTGLIAELILTVSREKKEVVKDML</sequence>
<dbReference type="PANTHER" id="PTHR10412">
    <property type="entry name" value="MANNOSYL-OLIGOSACCHARIDE GLUCOSIDASE"/>
    <property type="match status" value="1"/>
</dbReference>
<evidence type="ECO:0000313" key="2">
    <source>
        <dbReference type="EMBL" id="PWK23362.1"/>
    </source>
</evidence>
<dbReference type="InterPro" id="IPR054491">
    <property type="entry name" value="MGH1-like_GH"/>
</dbReference>
<dbReference type="AlphaFoldDB" id="A0A316E1E9"/>
<dbReference type="InterPro" id="IPR012341">
    <property type="entry name" value="6hp_glycosidase-like_sf"/>
</dbReference>
<dbReference type="SUPFAM" id="SSF48208">
    <property type="entry name" value="Six-hairpin glycosidases"/>
    <property type="match status" value="1"/>
</dbReference>
<dbReference type="EMBL" id="QGGO01000017">
    <property type="protein sequence ID" value="PWK23362.1"/>
    <property type="molecule type" value="Genomic_DNA"/>
</dbReference>
<name>A0A316E1E9_9BACT</name>
<reference evidence="2 3" key="1">
    <citation type="submission" date="2018-05" db="EMBL/GenBank/DDBJ databases">
        <title>Genomic Encyclopedia of Archaeal and Bacterial Type Strains, Phase II (KMG-II): from individual species to whole genera.</title>
        <authorList>
            <person name="Goeker M."/>
        </authorList>
    </citation>
    <scope>NUCLEOTIDE SEQUENCE [LARGE SCALE GENOMIC DNA]</scope>
    <source>
        <strain evidence="2 3">DSM 22214</strain>
    </source>
</reference>
<proteinExistence type="predicted"/>
<comment type="caution">
    <text evidence="2">The sequence shown here is derived from an EMBL/GenBank/DDBJ whole genome shotgun (WGS) entry which is preliminary data.</text>
</comment>
<dbReference type="GO" id="GO:0009311">
    <property type="term" value="P:oligosaccharide metabolic process"/>
    <property type="evidence" value="ECO:0007669"/>
    <property type="project" value="InterPro"/>
</dbReference>
<evidence type="ECO:0000259" key="1">
    <source>
        <dbReference type="Pfam" id="PF22422"/>
    </source>
</evidence>
<dbReference type="PANTHER" id="PTHR10412:SF10">
    <property type="entry name" value="GLYCOSYL HYDROLASE FAMILY 63 C-TERMINAL DOMAIN-CONTAINING PROTEIN"/>
    <property type="match status" value="1"/>
</dbReference>
<organism evidence="2 3">
    <name type="scientific">Arcicella aurantiaca</name>
    <dbReference type="NCBI Taxonomy" id="591202"/>
    <lineage>
        <taxon>Bacteria</taxon>
        <taxon>Pseudomonadati</taxon>
        <taxon>Bacteroidota</taxon>
        <taxon>Cytophagia</taxon>
        <taxon>Cytophagales</taxon>
        <taxon>Flectobacillaceae</taxon>
        <taxon>Arcicella</taxon>
    </lineage>
</organism>